<protein>
    <submittedName>
        <fullName evidence="1">Uncharacterized protein</fullName>
    </submittedName>
</protein>
<proteinExistence type="predicted"/>
<reference evidence="1" key="2">
    <citation type="submission" date="2020-10" db="EMBL/GenBank/DDBJ databases">
        <authorList>
            <person name="Cooper E.A."/>
            <person name="Brenton Z.W."/>
            <person name="Flinn B.S."/>
            <person name="Jenkins J."/>
            <person name="Shu S."/>
            <person name="Flowers D."/>
            <person name="Luo F."/>
            <person name="Wang Y."/>
            <person name="Xia P."/>
            <person name="Barry K."/>
            <person name="Daum C."/>
            <person name="Lipzen A."/>
            <person name="Yoshinaga Y."/>
            <person name="Schmutz J."/>
            <person name="Saski C."/>
            <person name="Vermerris W."/>
            <person name="Kresovich S."/>
        </authorList>
    </citation>
    <scope>NUCLEOTIDE SEQUENCE</scope>
</reference>
<name>A0A921UED3_SORBI</name>
<reference evidence="1" key="1">
    <citation type="journal article" date="2019" name="BMC Genomics">
        <title>A new reference genome for Sorghum bicolor reveals high levels of sequence similarity between sweet and grain genotypes: implications for the genetics of sugar metabolism.</title>
        <authorList>
            <person name="Cooper E.A."/>
            <person name="Brenton Z.W."/>
            <person name="Flinn B.S."/>
            <person name="Jenkins J."/>
            <person name="Shu S."/>
            <person name="Flowers D."/>
            <person name="Luo F."/>
            <person name="Wang Y."/>
            <person name="Xia P."/>
            <person name="Barry K."/>
            <person name="Daum C."/>
            <person name="Lipzen A."/>
            <person name="Yoshinaga Y."/>
            <person name="Schmutz J."/>
            <person name="Saski C."/>
            <person name="Vermerris W."/>
            <person name="Kresovich S."/>
        </authorList>
    </citation>
    <scope>NUCLEOTIDE SEQUENCE</scope>
</reference>
<evidence type="ECO:0000313" key="2">
    <source>
        <dbReference type="Proteomes" id="UP000807115"/>
    </source>
</evidence>
<gene>
    <name evidence="1" type="ORF">BDA96_05G015400</name>
</gene>
<dbReference type="AlphaFoldDB" id="A0A921UED3"/>
<organism evidence="1 2">
    <name type="scientific">Sorghum bicolor</name>
    <name type="common">Sorghum</name>
    <name type="synonym">Sorghum vulgare</name>
    <dbReference type="NCBI Taxonomy" id="4558"/>
    <lineage>
        <taxon>Eukaryota</taxon>
        <taxon>Viridiplantae</taxon>
        <taxon>Streptophyta</taxon>
        <taxon>Embryophyta</taxon>
        <taxon>Tracheophyta</taxon>
        <taxon>Spermatophyta</taxon>
        <taxon>Magnoliopsida</taxon>
        <taxon>Liliopsida</taxon>
        <taxon>Poales</taxon>
        <taxon>Poaceae</taxon>
        <taxon>PACMAD clade</taxon>
        <taxon>Panicoideae</taxon>
        <taxon>Andropogonodae</taxon>
        <taxon>Andropogoneae</taxon>
        <taxon>Sorghinae</taxon>
        <taxon>Sorghum</taxon>
    </lineage>
</organism>
<sequence>MPSLDAGAEGCIMRPHQCGVVQGRRLMFSVSCFSSCGNLAFSGLLGSCGDEDGWGLRTQEQERRFIHEVTN</sequence>
<comment type="caution">
    <text evidence="1">The sequence shown here is derived from an EMBL/GenBank/DDBJ whole genome shotgun (WGS) entry which is preliminary data.</text>
</comment>
<dbReference type="Proteomes" id="UP000807115">
    <property type="component" value="Chromosome 5"/>
</dbReference>
<evidence type="ECO:0000313" key="1">
    <source>
        <dbReference type="EMBL" id="KAG0528478.1"/>
    </source>
</evidence>
<dbReference type="EMBL" id="CM027684">
    <property type="protein sequence ID" value="KAG0528478.1"/>
    <property type="molecule type" value="Genomic_DNA"/>
</dbReference>
<accession>A0A921UED3</accession>